<evidence type="ECO:0000256" key="1">
    <source>
        <dbReference type="ARBA" id="ARBA00001625"/>
    </source>
</evidence>
<dbReference type="Gene3D" id="3.30.540.10">
    <property type="entry name" value="Fructose-1,6-Bisphosphatase, subunit A, domain 1"/>
    <property type="match status" value="1"/>
</dbReference>
<dbReference type="GO" id="GO:0000287">
    <property type="term" value="F:magnesium ion binding"/>
    <property type="evidence" value="ECO:0007669"/>
    <property type="project" value="UniProtKB-UniRule"/>
</dbReference>
<dbReference type="Pfam" id="PF00459">
    <property type="entry name" value="Inositol_P"/>
    <property type="match status" value="1"/>
</dbReference>
<evidence type="ECO:0000256" key="6">
    <source>
        <dbReference type="ARBA" id="ARBA00022801"/>
    </source>
</evidence>
<feature type="binding site" evidence="9">
    <location>
        <position position="217"/>
    </location>
    <ligand>
        <name>Mg(2+)</name>
        <dbReference type="ChEBI" id="CHEBI:18420"/>
        <label>2</label>
    </ligand>
</feature>
<dbReference type="AlphaFoldDB" id="A0A8J2U5F9"/>
<dbReference type="EC" id="3.1.3.7" evidence="9"/>
<evidence type="ECO:0000256" key="5">
    <source>
        <dbReference type="ARBA" id="ARBA00022723"/>
    </source>
</evidence>
<dbReference type="GO" id="GO:0050427">
    <property type="term" value="P:3'-phosphoadenosine 5'-phosphosulfate metabolic process"/>
    <property type="evidence" value="ECO:0007669"/>
    <property type="project" value="TreeGrafter"/>
</dbReference>
<feature type="binding site" evidence="10">
    <location>
        <position position="217"/>
    </location>
    <ligand>
        <name>Mg(2+)</name>
        <dbReference type="ChEBI" id="CHEBI:18420"/>
        <label>1</label>
        <note>catalytic</note>
    </ligand>
</feature>
<dbReference type="PANTHER" id="PTHR43028:SF5">
    <property type="entry name" value="3'(2'),5'-BISPHOSPHATE NUCLEOTIDASE 1"/>
    <property type="match status" value="1"/>
</dbReference>
<dbReference type="GO" id="GO:0005886">
    <property type="term" value="C:plasma membrane"/>
    <property type="evidence" value="ECO:0007669"/>
    <property type="project" value="UniProtKB-SubCell"/>
</dbReference>
<dbReference type="InterPro" id="IPR050725">
    <property type="entry name" value="CysQ/Inositol_MonoPase"/>
</dbReference>
<comment type="function">
    <text evidence="9">Converts adenosine-3',5'-bisphosphate (PAP) to AMP.</text>
</comment>
<gene>
    <name evidence="9 11" type="primary">cysQ</name>
    <name evidence="11" type="ORF">GCM10011369_20620</name>
</gene>
<evidence type="ECO:0000256" key="4">
    <source>
        <dbReference type="ARBA" id="ARBA00022519"/>
    </source>
</evidence>
<feature type="binding site" evidence="10">
    <location>
        <position position="92"/>
    </location>
    <ligand>
        <name>Mg(2+)</name>
        <dbReference type="ChEBI" id="CHEBI:18420"/>
        <label>1</label>
        <note>catalytic</note>
    </ligand>
</feature>
<proteinExistence type="inferred from homology"/>
<comment type="subcellular location">
    <subcellularLocation>
        <location evidence="9">Cell inner membrane</location>
        <topology evidence="9">Peripheral membrane protein</topology>
        <orientation evidence="9">Cytoplasmic side</orientation>
    </subcellularLocation>
</comment>
<dbReference type="FunFam" id="3.30.540.10:FF:000007">
    <property type="entry name" value="3'(2'),5'-bisphosphate nucleotidase CysQ"/>
    <property type="match status" value="1"/>
</dbReference>
<comment type="catalytic activity">
    <reaction evidence="1 9">
        <text>adenosine 3',5'-bisphosphate + H2O = AMP + phosphate</text>
        <dbReference type="Rhea" id="RHEA:10040"/>
        <dbReference type="ChEBI" id="CHEBI:15377"/>
        <dbReference type="ChEBI" id="CHEBI:43474"/>
        <dbReference type="ChEBI" id="CHEBI:58343"/>
        <dbReference type="ChEBI" id="CHEBI:456215"/>
        <dbReference type="EC" id="3.1.3.7"/>
    </reaction>
</comment>
<keyword evidence="12" id="KW-1185">Reference proteome</keyword>
<dbReference type="GO" id="GO:0000103">
    <property type="term" value="P:sulfate assimilation"/>
    <property type="evidence" value="ECO:0007669"/>
    <property type="project" value="TreeGrafter"/>
</dbReference>
<feature type="binding site" evidence="9">
    <location>
        <position position="92"/>
    </location>
    <ligand>
        <name>Mg(2+)</name>
        <dbReference type="ChEBI" id="CHEBI:18420"/>
        <label>1</label>
    </ligand>
</feature>
<dbReference type="FunFam" id="3.40.190.80:FF:000005">
    <property type="entry name" value="3'(2'),5'-bisphosphate nucleotidase CysQ"/>
    <property type="match status" value="1"/>
</dbReference>
<feature type="binding site" evidence="10">
    <location>
        <position position="70"/>
    </location>
    <ligand>
        <name>Mg(2+)</name>
        <dbReference type="ChEBI" id="CHEBI:18420"/>
        <label>1</label>
        <note>catalytic</note>
    </ligand>
</feature>
<evidence type="ECO:0000256" key="3">
    <source>
        <dbReference type="ARBA" id="ARBA00022475"/>
    </source>
</evidence>
<keyword evidence="4 9" id="KW-0997">Cell inner membrane</keyword>
<evidence type="ECO:0000313" key="12">
    <source>
        <dbReference type="Proteomes" id="UP000619743"/>
    </source>
</evidence>
<dbReference type="InterPro" id="IPR000760">
    <property type="entry name" value="Inositol_monophosphatase-like"/>
</dbReference>
<dbReference type="CDD" id="cd01638">
    <property type="entry name" value="CysQ"/>
    <property type="match status" value="1"/>
</dbReference>
<dbReference type="EMBL" id="BMDX01000009">
    <property type="protein sequence ID" value="GGA78589.1"/>
    <property type="molecule type" value="Genomic_DNA"/>
</dbReference>
<feature type="binding site" evidence="9">
    <location>
        <position position="70"/>
    </location>
    <ligand>
        <name>Mg(2+)</name>
        <dbReference type="ChEBI" id="CHEBI:18420"/>
        <label>1</label>
    </ligand>
</feature>
<dbReference type="NCBIfam" id="TIGR01331">
    <property type="entry name" value="bisphos_cysQ"/>
    <property type="match status" value="1"/>
</dbReference>
<keyword evidence="3 9" id="KW-1003">Cell membrane</keyword>
<feature type="binding site" evidence="9">
    <location>
        <begin position="92"/>
        <end position="95"/>
    </location>
    <ligand>
        <name>substrate</name>
    </ligand>
</feature>
<dbReference type="OrthoDB" id="9785695at2"/>
<feature type="binding site" evidence="9">
    <location>
        <position position="217"/>
    </location>
    <ligand>
        <name>substrate</name>
    </ligand>
</feature>
<dbReference type="InterPro" id="IPR020583">
    <property type="entry name" value="Inositol_monoP_metal-BS"/>
</dbReference>
<name>A0A8J2U5F9_9GAMM</name>
<organism evidence="11 12">
    <name type="scientific">Neiella marina</name>
    <dbReference type="NCBI Taxonomy" id="508461"/>
    <lineage>
        <taxon>Bacteria</taxon>
        <taxon>Pseudomonadati</taxon>
        <taxon>Pseudomonadota</taxon>
        <taxon>Gammaproteobacteria</taxon>
        <taxon>Alteromonadales</taxon>
        <taxon>Echinimonadaceae</taxon>
        <taxon>Neiella</taxon>
    </lineage>
</organism>
<dbReference type="Proteomes" id="UP000619743">
    <property type="component" value="Unassembled WGS sequence"/>
</dbReference>
<evidence type="ECO:0000256" key="7">
    <source>
        <dbReference type="ARBA" id="ARBA00022842"/>
    </source>
</evidence>
<keyword evidence="8 9" id="KW-0472">Membrane</keyword>
<dbReference type="PANTHER" id="PTHR43028">
    <property type="entry name" value="3'(2'),5'-BISPHOSPHATE NUCLEOTIDASE 1"/>
    <property type="match status" value="1"/>
</dbReference>
<keyword evidence="7 9" id="KW-0460">Magnesium</keyword>
<comment type="cofactor">
    <cofactor evidence="9 10">
        <name>Mg(2+)</name>
        <dbReference type="ChEBI" id="CHEBI:18420"/>
    </cofactor>
</comment>
<feature type="binding site" evidence="9">
    <location>
        <position position="90"/>
    </location>
    <ligand>
        <name>Mg(2+)</name>
        <dbReference type="ChEBI" id="CHEBI:18420"/>
        <label>1</label>
    </ligand>
</feature>
<evidence type="ECO:0000256" key="2">
    <source>
        <dbReference type="ARBA" id="ARBA00005289"/>
    </source>
</evidence>
<sequence>MSELINQGLVDAVIATAKKAGAEIMAIYDRDFSIYEKDDKSPLTEADLAAHKVIVAGLQQLPVFYPILSEENADIDWAERQQWDTYWLVDPLDGTKEFIKKNGEFTVNIALVSNGVPVMGVVYAPAIDTLYWGAEGLGAYKQVADAAATTIKAAAAAAGETVKVVGSRSHPSPDMAAYLEQFDSHEMVAMGSSLKLCLVAEGAAHVYPRLGPTSEWDTGAAHGVALQAGARVVTVEGAPLTYNQKESVLNPYFIVEPV</sequence>
<evidence type="ECO:0000256" key="9">
    <source>
        <dbReference type="HAMAP-Rule" id="MF_02095"/>
    </source>
</evidence>
<evidence type="ECO:0000313" key="11">
    <source>
        <dbReference type="EMBL" id="GGA78589.1"/>
    </source>
</evidence>
<keyword evidence="6 9" id="KW-0378">Hydrolase</keyword>
<dbReference type="Gene3D" id="3.40.190.80">
    <property type="match status" value="1"/>
</dbReference>
<feature type="binding site" evidence="9 10">
    <location>
        <position position="90"/>
    </location>
    <ligand>
        <name>Mg(2+)</name>
        <dbReference type="ChEBI" id="CHEBI:18420"/>
        <label>2</label>
    </ligand>
</feature>
<dbReference type="InterPro" id="IPR006240">
    <property type="entry name" value="CysQ"/>
</dbReference>
<dbReference type="PROSITE" id="PS00629">
    <property type="entry name" value="IMP_1"/>
    <property type="match status" value="1"/>
</dbReference>
<comment type="similarity">
    <text evidence="2 9">Belongs to the inositol monophosphatase superfamily. CysQ family.</text>
</comment>
<comment type="caution">
    <text evidence="11">The sequence shown here is derived from an EMBL/GenBank/DDBJ whole genome shotgun (WGS) entry which is preliminary data.</text>
</comment>
<evidence type="ECO:0000256" key="8">
    <source>
        <dbReference type="ARBA" id="ARBA00023136"/>
    </source>
</evidence>
<reference evidence="12" key="1">
    <citation type="journal article" date="2019" name="Int. J. Syst. Evol. Microbiol.">
        <title>The Global Catalogue of Microorganisms (GCM) 10K type strain sequencing project: providing services to taxonomists for standard genome sequencing and annotation.</title>
        <authorList>
            <consortium name="The Broad Institute Genomics Platform"/>
            <consortium name="The Broad Institute Genome Sequencing Center for Infectious Disease"/>
            <person name="Wu L."/>
            <person name="Ma J."/>
        </authorList>
    </citation>
    <scope>NUCLEOTIDE SEQUENCE [LARGE SCALE GENOMIC DNA]</scope>
    <source>
        <strain evidence="12">CGMCC 1.10130</strain>
    </source>
</reference>
<keyword evidence="5 9" id="KW-0479">Metal-binding</keyword>
<dbReference type="SUPFAM" id="SSF56655">
    <property type="entry name" value="Carbohydrate phosphatase"/>
    <property type="match status" value="1"/>
</dbReference>
<dbReference type="GO" id="GO:0008441">
    <property type="term" value="F:3'(2'),5'-bisphosphate nucleotidase activity"/>
    <property type="evidence" value="ECO:0007669"/>
    <property type="project" value="UniProtKB-UniRule"/>
</dbReference>
<feature type="binding site" evidence="9">
    <location>
        <position position="70"/>
    </location>
    <ligand>
        <name>substrate</name>
    </ligand>
</feature>
<evidence type="ECO:0000256" key="10">
    <source>
        <dbReference type="PIRSR" id="PIRSR600760-2"/>
    </source>
</evidence>
<accession>A0A8J2U5F9</accession>
<feature type="binding site" evidence="9 10">
    <location>
        <position position="93"/>
    </location>
    <ligand>
        <name>Mg(2+)</name>
        <dbReference type="ChEBI" id="CHEBI:18420"/>
        <label>2</label>
    </ligand>
</feature>
<protein>
    <recommendedName>
        <fullName evidence="9">3'(2'),5'-bisphosphate nucleotidase CysQ</fullName>
        <ecNumber evidence="9">3.1.3.7</ecNumber>
    </recommendedName>
    <alternativeName>
        <fullName evidence="9">3'(2'),5-bisphosphonucleoside 3'(2')-phosphohydrolase</fullName>
    </alternativeName>
    <alternativeName>
        <fullName evidence="9">3'-phosphoadenosine 5'-phosphate phosphatase</fullName>
        <shortName evidence="9">PAP phosphatase</shortName>
    </alternativeName>
</protein>
<dbReference type="HAMAP" id="MF_02095">
    <property type="entry name" value="CysQ"/>
    <property type="match status" value="1"/>
</dbReference>